<dbReference type="InterPro" id="IPR000795">
    <property type="entry name" value="T_Tr_GTP-bd_dom"/>
</dbReference>
<dbReference type="SUPFAM" id="SSF54211">
    <property type="entry name" value="Ribosomal protein S5 domain 2-like"/>
    <property type="match status" value="1"/>
</dbReference>
<dbReference type="Gene3D" id="3.30.70.240">
    <property type="match status" value="1"/>
</dbReference>
<dbReference type="Pfam" id="PF00679">
    <property type="entry name" value="EFG_C"/>
    <property type="match status" value="1"/>
</dbReference>
<dbReference type="InterPro" id="IPR031157">
    <property type="entry name" value="G_TR_CS"/>
</dbReference>
<dbReference type="Pfam" id="PF03764">
    <property type="entry name" value="EFG_IV"/>
    <property type="match status" value="1"/>
</dbReference>
<evidence type="ECO:0000259" key="9">
    <source>
        <dbReference type="PROSITE" id="PS51722"/>
    </source>
</evidence>
<dbReference type="GO" id="GO:0005525">
    <property type="term" value="F:GTP binding"/>
    <property type="evidence" value="ECO:0007669"/>
    <property type="project" value="UniProtKB-UniRule"/>
</dbReference>
<accession>A0A1I5D3S8</accession>
<dbReference type="InterPro" id="IPR014721">
    <property type="entry name" value="Ribsml_uS5_D2-typ_fold_subgr"/>
</dbReference>
<dbReference type="GO" id="GO:0032790">
    <property type="term" value="P:ribosome disassembly"/>
    <property type="evidence" value="ECO:0007669"/>
    <property type="project" value="TreeGrafter"/>
</dbReference>
<dbReference type="PRINTS" id="PR00315">
    <property type="entry name" value="ELONGATNFCT"/>
</dbReference>
<dbReference type="FunFam" id="2.40.30.10:FF:000006">
    <property type="entry name" value="Elongation factor G"/>
    <property type="match status" value="1"/>
</dbReference>
<dbReference type="InterPro" id="IPR020568">
    <property type="entry name" value="Ribosomal_Su5_D2-typ_SF"/>
</dbReference>
<evidence type="ECO:0000256" key="7">
    <source>
        <dbReference type="HAMAP-Rule" id="MF_00054"/>
    </source>
</evidence>
<dbReference type="InterPro" id="IPR047872">
    <property type="entry name" value="EFG_IV"/>
</dbReference>
<dbReference type="SMART" id="SM00838">
    <property type="entry name" value="EFG_C"/>
    <property type="match status" value="1"/>
</dbReference>
<dbReference type="InterPro" id="IPR035649">
    <property type="entry name" value="EFG_V"/>
</dbReference>
<dbReference type="PROSITE" id="PS51722">
    <property type="entry name" value="G_TR_2"/>
    <property type="match status" value="1"/>
</dbReference>
<dbReference type="FunFam" id="3.40.50.300:FF:000029">
    <property type="entry name" value="Elongation factor G"/>
    <property type="match status" value="1"/>
</dbReference>
<dbReference type="STRING" id="995034.SAMN05216219_2682"/>
<dbReference type="Pfam" id="PF03144">
    <property type="entry name" value="GTP_EFTU_D2"/>
    <property type="match status" value="1"/>
</dbReference>
<evidence type="ECO:0000256" key="6">
    <source>
        <dbReference type="ARBA" id="ARBA00024731"/>
    </source>
</evidence>
<dbReference type="FunFam" id="3.30.70.240:FF:000001">
    <property type="entry name" value="Elongation factor G"/>
    <property type="match status" value="1"/>
</dbReference>
<dbReference type="SUPFAM" id="SSF52540">
    <property type="entry name" value="P-loop containing nucleoside triphosphate hydrolases"/>
    <property type="match status" value="1"/>
</dbReference>
<dbReference type="InterPro" id="IPR005225">
    <property type="entry name" value="Small_GTP-bd"/>
</dbReference>
<dbReference type="EMBL" id="FOVM01000008">
    <property type="protein sequence ID" value="SFN93521.1"/>
    <property type="molecule type" value="Genomic_DNA"/>
</dbReference>
<dbReference type="RefSeq" id="WP_090712270.1">
    <property type="nucleotide sequence ID" value="NZ_FOVM01000008.1"/>
</dbReference>
<keyword evidence="3 7" id="KW-0251">Elongation factor</keyword>
<dbReference type="InterPro" id="IPR009022">
    <property type="entry name" value="EFG_III"/>
</dbReference>
<dbReference type="Gene3D" id="3.30.70.870">
    <property type="entry name" value="Elongation Factor G (Translational Gtpase), domain 3"/>
    <property type="match status" value="1"/>
</dbReference>
<comment type="function">
    <text evidence="6 7">Catalyzes the GTP-dependent ribosomal translocation step during translation elongation. During this step, the ribosome changes from the pre-translocational (PRE) to the post-translocational (POST) state as the newly formed A-site-bound peptidyl-tRNA and P-site-bound deacylated tRNA move to the P and E sites, respectively. Catalyzes the coordinated movement of the two tRNA molecules, the mRNA and conformational changes in the ribosome.</text>
</comment>
<organism evidence="10 11">
    <name type="scientific">Mycetocola miduiensis</name>
    <dbReference type="NCBI Taxonomy" id="995034"/>
    <lineage>
        <taxon>Bacteria</taxon>
        <taxon>Bacillati</taxon>
        <taxon>Actinomycetota</taxon>
        <taxon>Actinomycetes</taxon>
        <taxon>Micrococcales</taxon>
        <taxon>Microbacteriaceae</taxon>
        <taxon>Mycetocola</taxon>
    </lineage>
</organism>
<dbReference type="FunFam" id="3.30.70.870:FF:000001">
    <property type="entry name" value="Elongation factor G"/>
    <property type="match status" value="1"/>
</dbReference>
<keyword evidence="7" id="KW-0963">Cytoplasm</keyword>
<keyword evidence="2 7" id="KW-0547">Nucleotide-binding</keyword>
<dbReference type="GO" id="GO:0003924">
    <property type="term" value="F:GTPase activity"/>
    <property type="evidence" value="ECO:0007669"/>
    <property type="project" value="InterPro"/>
</dbReference>
<dbReference type="NCBIfam" id="NF009381">
    <property type="entry name" value="PRK12740.1-5"/>
    <property type="match status" value="1"/>
</dbReference>
<dbReference type="Pfam" id="PF14492">
    <property type="entry name" value="EFG_III"/>
    <property type="match status" value="1"/>
</dbReference>
<dbReference type="FunFam" id="3.30.230.10:FF:000003">
    <property type="entry name" value="Elongation factor G"/>
    <property type="match status" value="1"/>
</dbReference>
<gene>
    <name evidence="7" type="primary">fusA</name>
    <name evidence="10" type="ORF">SAMN05216219_2682</name>
</gene>
<dbReference type="SUPFAM" id="SSF54980">
    <property type="entry name" value="EF-G C-terminal domain-like"/>
    <property type="match status" value="2"/>
</dbReference>
<keyword evidence="5 7" id="KW-0342">GTP-binding</keyword>
<dbReference type="NCBIfam" id="TIGR00231">
    <property type="entry name" value="small_GTP"/>
    <property type="match status" value="1"/>
</dbReference>
<evidence type="ECO:0000256" key="8">
    <source>
        <dbReference type="NCBIfam" id="TIGR00484"/>
    </source>
</evidence>
<evidence type="ECO:0000256" key="2">
    <source>
        <dbReference type="ARBA" id="ARBA00022741"/>
    </source>
</evidence>
<dbReference type="Gene3D" id="2.40.30.10">
    <property type="entry name" value="Translation factors"/>
    <property type="match status" value="1"/>
</dbReference>
<dbReference type="NCBIfam" id="TIGR00484">
    <property type="entry name" value="EF-G"/>
    <property type="match status" value="1"/>
</dbReference>
<dbReference type="GO" id="GO:0003746">
    <property type="term" value="F:translation elongation factor activity"/>
    <property type="evidence" value="ECO:0007669"/>
    <property type="project" value="UniProtKB-UniRule"/>
</dbReference>
<reference evidence="11" key="1">
    <citation type="submission" date="2016-10" db="EMBL/GenBank/DDBJ databases">
        <authorList>
            <person name="Varghese N."/>
            <person name="Submissions S."/>
        </authorList>
    </citation>
    <scope>NUCLEOTIDE SEQUENCE [LARGE SCALE GENOMIC DNA]</scope>
    <source>
        <strain evidence="11">CGMCC 1.11101</strain>
    </source>
</reference>
<dbReference type="GO" id="GO:0005737">
    <property type="term" value="C:cytoplasm"/>
    <property type="evidence" value="ECO:0007669"/>
    <property type="project" value="UniProtKB-SubCell"/>
</dbReference>
<dbReference type="SMART" id="SM00889">
    <property type="entry name" value="EFG_IV"/>
    <property type="match status" value="1"/>
</dbReference>
<dbReference type="Pfam" id="PF00009">
    <property type="entry name" value="GTP_EFTU"/>
    <property type="match status" value="1"/>
</dbReference>
<feature type="binding site" evidence="7">
    <location>
        <begin position="19"/>
        <end position="26"/>
    </location>
    <ligand>
        <name>GTP</name>
        <dbReference type="ChEBI" id="CHEBI:37565"/>
    </ligand>
</feature>
<name>A0A1I5D3S8_9MICO</name>
<evidence type="ECO:0000256" key="5">
    <source>
        <dbReference type="ARBA" id="ARBA00023134"/>
    </source>
</evidence>
<dbReference type="OrthoDB" id="9801472at2"/>
<comment type="subcellular location">
    <subcellularLocation>
        <location evidence="7">Cytoplasm</location>
    </subcellularLocation>
</comment>
<evidence type="ECO:0000256" key="3">
    <source>
        <dbReference type="ARBA" id="ARBA00022768"/>
    </source>
</evidence>
<dbReference type="PROSITE" id="PS00301">
    <property type="entry name" value="G_TR_1"/>
    <property type="match status" value="1"/>
</dbReference>
<feature type="binding site" evidence="7">
    <location>
        <begin position="137"/>
        <end position="140"/>
    </location>
    <ligand>
        <name>GTP</name>
        <dbReference type="ChEBI" id="CHEBI:37565"/>
    </ligand>
</feature>
<evidence type="ECO:0000313" key="11">
    <source>
        <dbReference type="Proteomes" id="UP000198867"/>
    </source>
</evidence>
<evidence type="ECO:0000256" key="4">
    <source>
        <dbReference type="ARBA" id="ARBA00022917"/>
    </source>
</evidence>
<sequence length="704" mass="77742">MALDVLTDLNKVRNIGIMAHIDAGKTTTTERILFYTGVNHKIGETHDGASTMDWMEQEQERGITITSAATTCFWDNNQINIIDTPGHVDFTVEVERSLRVLDGAVAVFDGKEGVEPQSETVWRQADKYDVPRICFVNKMDKLGADFYFTVDTIIKRLGAKPLVIQLPIGAESEFEGVVDLVEMRALTWRGDSKGDVEMGAKYAIEEIPADLVEKAAEYRKLLLETVAETDDALLEKYFGGEELTVAEIKGAIRKLTVNSEIYPVLCGSAFKNRGVQPMLDAVIDYLPNPLDVPATEARDPRDEEKIILRHPDAAEPFAALAFKVAVHPFFGRLTYVRVYSGRLDSGAQVINSTKGKKERIGKIFQMHANKENPVDFVTAGHIYAVIGLKDTTTGDTLSDPNEQVVLESMTFPEPVISVAIEPKTKQDQEKLGTAIQKLAEEDPTFRVEQNQETGQTVIHGMGELHLDILVDRMKREFKVEANVGKPQVAYRETIRRAVPKHDYTHKKQTGGSGQFAKIQFGLEPLEISAEKTYEFDNKVTGGRIPREYIPSIDAGFQDALQVGILAGYPLVGVKAILLDGAAHDVDSSEMAFKIAGSMGFKEAARKADPVLLEPLMAVEVRTPEEYMGDVIGDINSRRGQIQSMEDASGVKVIAAKVPLSEMFGYIGDLRSKTSGRAVYSMTFESYAEVPKAVAEEIIQKSKGE</sequence>
<keyword evidence="4 7" id="KW-0648">Protein biosynthesis</keyword>
<dbReference type="InterPro" id="IPR005517">
    <property type="entry name" value="Transl_elong_EFG/EF2_IV"/>
</dbReference>
<proteinExistence type="inferred from homology"/>
<evidence type="ECO:0000313" key="10">
    <source>
        <dbReference type="EMBL" id="SFN93521.1"/>
    </source>
</evidence>
<dbReference type="InterPro" id="IPR027417">
    <property type="entry name" value="P-loop_NTPase"/>
</dbReference>
<dbReference type="CDD" id="cd03713">
    <property type="entry name" value="EFG_mtEFG_C"/>
    <property type="match status" value="1"/>
</dbReference>
<dbReference type="Gene3D" id="3.40.50.300">
    <property type="entry name" value="P-loop containing nucleotide triphosphate hydrolases"/>
    <property type="match status" value="1"/>
</dbReference>
<evidence type="ECO:0000256" key="1">
    <source>
        <dbReference type="ARBA" id="ARBA00005870"/>
    </source>
</evidence>
<feature type="domain" description="Tr-type G" evidence="9">
    <location>
        <begin position="10"/>
        <end position="290"/>
    </location>
</feature>
<dbReference type="HAMAP" id="MF_00054_B">
    <property type="entry name" value="EF_G_EF_2_B"/>
    <property type="match status" value="1"/>
</dbReference>
<comment type="similarity">
    <text evidence="1 7">Belongs to the TRAFAC class translation factor GTPase superfamily. Classic translation factor GTPase family. EF-G/EF-2 subfamily.</text>
</comment>
<protein>
    <recommendedName>
        <fullName evidence="7 8">Elongation factor G</fullName>
        <shortName evidence="7">EF-G</shortName>
    </recommendedName>
</protein>
<dbReference type="SUPFAM" id="SSF50447">
    <property type="entry name" value="Translation proteins"/>
    <property type="match status" value="1"/>
</dbReference>
<feature type="binding site" evidence="7">
    <location>
        <begin position="83"/>
        <end position="87"/>
    </location>
    <ligand>
        <name>GTP</name>
        <dbReference type="ChEBI" id="CHEBI:37565"/>
    </ligand>
</feature>
<dbReference type="CDD" id="cd01434">
    <property type="entry name" value="EFG_mtEFG1_IV"/>
    <property type="match status" value="1"/>
</dbReference>
<dbReference type="CDD" id="cd04088">
    <property type="entry name" value="EFG_mtEFG_II"/>
    <property type="match status" value="1"/>
</dbReference>
<dbReference type="CDD" id="cd16262">
    <property type="entry name" value="EFG_III"/>
    <property type="match status" value="1"/>
</dbReference>
<dbReference type="InterPro" id="IPR009000">
    <property type="entry name" value="Transl_B-barrel_sf"/>
</dbReference>
<dbReference type="InterPro" id="IPR004161">
    <property type="entry name" value="EFTu-like_2"/>
</dbReference>
<dbReference type="PANTHER" id="PTHR43261">
    <property type="entry name" value="TRANSLATION ELONGATION FACTOR G-RELATED"/>
    <property type="match status" value="1"/>
</dbReference>
<keyword evidence="11" id="KW-1185">Reference proteome</keyword>
<dbReference type="Gene3D" id="3.30.230.10">
    <property type="match status" value="1"/>
</dbReference>
<dbReference type="InterPro" id="IPR000640">
    <property type="entry name" value="EFG_V-like"/>
</dbReference>
<dbReference type="CDD" id="cd01886">
    <property type="entry name" value="EF-G"/>
    <property type="match status" value="1"/>
</dbReference>
<dbReference type="InterPro" id="IPR041095">
    <property type="entry name" value="EFG_II"/>
</dbReference>
<dbReference type="PANTHER" id="PTHR43261:SF1">
    <property type="entry name" value="RIBOSOME-RELEASING FACTOR 2, MITOCHONDRIAL"/>
    <property type="match status" value="1"/>
</dbReference>
<dbReference type="InterPro" id="IPR035647">
    <property type="entry name" value="EFG_III/V"/>
</dbReference>
<dbReference type="AlphaFoldDB" id="A0A1I5D3S8"/>
<dbReference type="Proteomes" id="UP000198867">
    <property type="component" value="Unassembled WGS sequence"/>
</dbReference>
<dbReference type="InterPro" id="IPR004540">
    <property type="entry name" value="Transl_elong_EFG/EF2"/>
</dbReference>